<protein>
    <submittedName>
        <fullName evidence="1">Uncharacterized protein</fullName>
    </submittedName>
</protein>
<sequence length="290" mass="32635">MSEPNTFPSVSQSDIVKSSRFWKEDGDFVLVAKNEAFKVHYDRISTPKIRGLPYDITLEPSFGQRVARLPSEVDPADFTIFLEHLYREIDETQLTESASLDRLCALIRVSSDGQLQDPDVYASARSDLEQSLKPDAIGSLEENYIGNAEDILSVVLHYDITSLRKRLLYTVSTTSHFDSGPSSHPSLSTSTTTLLASLQDNLISHFTPILFTVATASHMACTDVFAEKWMPLVIGPALETSGLCRPVETLRGIQEIEWEKEGVCEECCKEKREEWEGEIRVIWEKVDGWI</sequence>
<accession>A0ACB8TVF3</accession>
<evidence type="ECO:0000313" key="1">
    <source>
        <dbReference type="EMBL" id="KAI0085916.1"/>
    </source>
</evidence>
<keyword evidence="2" id="KW-1185">Reference proteome</keyword>
<dbReference type="Proteomes" id="UP001055072">
    <property type="component" value="Unassembled WGS sequence"/>
</dbReference>
<proteinExistence type="predicted"/>
<gene>
    <name evidence="1" type="ORF">BDY19DRAFT_996349</name>
</gene>
<reference evidence="1" key="1">
    <citation type="journal article" date="2021" name="Environ. Microbiol.">
        <title>Gene family expansions and transcriptome signatures uncover fungal adaptations to wood decay.</title>
        <authorList>
            <person name="Hage H."/>
            <person name="Miyauchi S."/>
            <person name="Viragh M."/>
            <person name="Drula E."/>
            <person name="Min B."/>
            <person name="Chaduli D."/>
            <person name="Navarro D."/>
            <person name="Favel A."/>
            <person name="Norest M."/>
            <person name="Lesage-Meessen L."/>
            <person name="Balint B."/>
            <person name="Merenyi Z."/>
            <person name="de Eugenio L."/>
            <person name="Morin E."/>
            <person name="Martinez A.T."/>
            <person name="Baldrian P."/>
            <person name="Stursova M."/>
            <person name="Martinez M.J."/>
            <person name="Novotny C."/>
            <person name="Magnuson J.K."/>
            <person name="Spatafora J.W."/>
            <person name="Maurice S."/>
            <person name="Pangilinan J."/>
            <person name="Andreopoulos W."/>
            <person name="LaButti K."/>
            <person name="Hundley H."/>
            <person name="Na H."/>
            <person name="Kuo A."/>
            <person name="Barry K."/>
            <person name="Lipzen A."/>
            <person name="Henrissat B."/>
            <person name="Riley R."/>
            <person name="Ahrendt S."/>
            <person name="Nagy L.G."/>
            <person name="Grigoriev I.V."/>
            <person name="Martin F."/>
            <person name="Rosso M.N."/>
        </authorList>
    </citation>
    <scope>NUCLEOTIDE SEQUENCE</scope>
    <source>
        <strain evidence="1">CBS 384.51</strain>
    </source>
</reference>
<evidence type="ECO:0000313" key="2">
    <source>
        <dbReference type="Proteomes" id="UP001055072"/>
    </source>
</evidence>
<comment type="caution">
    <text evidence="1">The sequence shown here is derived from an EMBL/GenBank/DDBJ whole genome shotgun (WGS) entry which is preliminary data.</text>
</comment>
<organism evidence="1 2">
    <name type="scientific">Irpex rosettiformis</name>
    <dbReference type="NCBI Taxonomy" id="378272"/>
    <lineage>
        <taxon>Eukaryota</taxon>
        <taxon>Fungi</taxon>
        <taxon>Dikarya</taxon>
        <taxon>Basidiomycota</taxon>
        <taxon>Agaricomycotina</taxon>
        <taxon>Agaricomycetes</taxon>
        <taxon>Polyporales</taxon>
        <taxon>Irpicaceae</taxon>
        <taxon>Irpex</taxon>
    </lineage>
</organism>
<name>A0ACB8TVF3_9APHY</name>
<dbReference type="EMBL" id="MU274927">
    <property type="protein sequence ID" value="KAI0085916.1"/>
    <property type="molecule type" value="Genomic_DNA"/>
</dbReference>